<accession>A0ABS7QAM8</accession>
<evidence type="ECO:0000256" key="1">
    <source>
        <dbReference type="SAM" id="SignalP"/>
    </source>
</evidence>
<sequence>MRIRTASVTAVCLVLLAAGPLLAGCAADTAAAGTQPAGTQSAADHKAPVGLGSAEQVAAYLEQGISAMATSVVYTSATDPDHLLGKAGGYQSKAAFTDSRIQPGEVTGTGASPVDLGGVIETYATVGQARARAQHLAATLQGLAASEYHYYVGASLIRVSRILTPSQAADYQQAAESLG</sequence>
<dbReference type="PROSITE" id="PS51257">
    <property type="entry name" value="PROKAR_LIPOPROTEIN"/>
    <property type="match status" value="1"/>
</dbReference>
<proteinExistence type="predicted"/>
<dbReference type="Proteomes" id="UP000778578">
    <property type="component" value="Unassembled WGS sequence"/>
</dbReference>
<organism evidence="2 3">
    <name type="scientific">Actinacidiphila acidipaludis</name>
    <dbReference type="NCBI Taxonomy" id="2873382"/>
    <lineage>
        <taxon>Bacteria</taxon>
        <taxon>Bacillati</taxon>
        <taxon>Actinomycetota</taxon>
        <taxon>Actinomycetes</taxon>
        <taxon>Kitasatosporales</taxon>
        <taxon>Streptomycetaceae</taxon>
        <taxon>Actinacidiphila</taxon>
    </lineage>
</organism>
<evidence type="ECO:0000313" key="2">
    <source>
        <dbReference type="EMBL" id="MBY8879784.1"/>
    </source>
</evidence>
<dbReference type="RefSeq" id="WP_222964163.1">
    <property type="nucleotide sequence ID" value="NZ_JAINZZ010000023.1"/>
</dbReference>
<reference evidence="2 3" key="1">
    <citation type="submission" date="2021-08" db="EMBL/GenBank/DDBJ databases">
        <title>WGS of actinomycetes from Thailand.</title>
        <authorList>
            <person name="Thawai C."/>
        </authorList>
    </citation>
    <scope>NUCLEOTIDE SEQUENCE [LARGE SCALE GENOMIC DNA]</scope>
    <source>
        <strain evidence="2 3">PLK6-54</strain>
    </source>
</reference>
<dbReference type="EMBL" id="JAINZZ010000023">
    <property type="protein sequence ID" value="MBY8879784.1"/>
    <property type="molecule type" value="Genomic_DNA"/>
</dbReference>
<comment type="caution">
    <text evidence="2">The sequence shown here is derived from an EMBL/GenBank/DDBJ whole genome shotgun (WGS) entry which is preliminary data.</text>
</comment>
<keyword evidence="1" id="KW-0732">Signal</keyword>
<feature type="chain" id="PRO_5047058296" description="Lipoprotein" evidence="1">
    <location>
        <begin position="24"/>
        <end position="179"/>
    </location>
</feature>
<keyword evidence="3" id="KW-1185">Reference proteome</keyword>
<feature type="signal peptide" evidence="1">
    <location>
        <begin position="1"/>
        <end position="23"/>
    </location>
</feature>
<evidence type="ECO:0000313" key="3">
    <source>
        <dbReference type="Proteomes" id="UP000778578"/>
    </source>
</evidence>
<name>A0ABS7QAM8_9ACTN</name>
<gene>
    <name evidence="2" type="ORF">K7862_19380</name>
</gene>
<evidence type="ECO:0008006" key="4">
    <source>
        <dbReference type="Google" id="ProtNLM"/>
    </source>
</evidence>
<protein>
    <recommendedName>
        <fullName evidence="4">Lipoprotein</fullName>
    </recommendedName>
</protein>